<gene>
    <name evidence="6" type="primary">rpsG</name>
    <name evidence="9" type="ORF">ENV35_07880</name>
</gene>
<proteinExistence type="inferred from homology"/>
<dbReference type="InterPro" id="IPR020606">
    <property type="entry name" value="Ribosomal_uS7_CS"/>
</dbReference>
<dbReference type="InterPro" id="IPR023798">
    <property type="entry name" value="Ribosomal_uS7_dom"/>
</dbReference>
<dbReference type="HAMAP" id="MF_00480_B">
    <property type="entry name" value="Ribosomal_uS7_B"/>
    <property type="match status" value="1"/>
</dbReference>
<dbReference type="Pfam" id="PF00177">
    <property type="entry name" value="Ribosomal_S7"/>
    <property type="match status" value="1"/>
</dbReference>
<dbReference type="InterPro" id="IPR000235">
    <property type="entry name" value="Ribosomal_uS7"/>
</dbReference>
<dbReference type="Gene3D" id="1.10.455.10">
    <property type="entry name" value="Ribosomal protein S7 domain"/>
    <property type="match status" value="1"/>
</dbReference>
<dbReference type="CDD" id="cd14869">
    <property type="entry name" value="uS7_Bacteria"/>
    <property type="match status" value="1"/>
</dbReference>
<keyword evidence="6" id="KW-0820">tRNA-binding</keyword>
<reference evidence="9" key="1">
    <citation type="journal article" date="2020" name="mSystems">
        <title>Genome- and Community-Level Interaction Insights into Carbon Utilization and Element Cycling Functions of Hydrothermarchaeota in Hydrothermal Sediment.</title>
        <authorList>
            <person name="Zhou Z."/>
            <person name="Liu Y."/>
            <person name="Xu W."/>
            <person name="Pan J."/>
            <person name="Luo Z.H."/>
            <person name="Li M."/>
        </authorList>
    </citation>
    <scope>NUCLEOTIDE SEQUENCE [LARGE SCALE GENOMIC DNA]</scope>
    <source>
        <strain evidence="9">SpSt-751</strain>
    </source>
</reference>
<keyword evidence="3 6" id="KW-0694">RNA-binding</keyword>
<evidence type="ECO:0000259" key="8">
    <source>
        <dbReference type="Pfam" id="PF00177"/>
    </source>
</evidence>
<protein>
    <recommendedName>
        <fullName evidence="6">Small ribosomal subunit protein uS7</fullName>
    </recommendedName>
</protein>
<comment type="subunit">
    <text evidence="6">Part of the 30S ribosomal subunit. Contacts proteins S9 and S11.</text>
</comment>
<evidence type="ECO:0000256" key="2">
    <source>
        <dbReference type="ARBA" id="ARBA00022730"/>
    </source>
</evidence>
<evidence type="ECO:0000256" key="5">
    <source>
        <dbReference type="ARBA" id="ARBA00023274"/>
    </source>
</evidence>
<dbReference type="GO" id="GO:0000049">
    <property type="term" value="F:tRNA binding"/>
    <property type="evidence" value="ECO:0007669"/>
    <property type="project" value="UniProtKB-UniRule"/>
</dbReference>
<keyword evidence="5 6" id="KW-0687">Ribonucleoprotein</keyword>
<evidence type="ECO:0000256" key="4">
    <source>
        <dbReference type="ARBA" id="ARBA00022980"/>
    </source>
</evidence>
<comment type="function">
    <text evidence="6">One of the primary rRNA binding proteins, it binds directly to 16S rRNA where it nucleates assembly of the head domain of the 30S subunit. Is located at the subunit interface close to the decoding center, probably blocks exit of the E-site tRNA.</text>
</comment>
<dbReference type="InterPro" id="IPR036823">
    <property type="entry name" value="Ribosomal_uS7_dom_sf"/>
</dbReference>
<dbReference type="GO" id="GO:0006412">
    <property type="term" value="P:translation"/>
    <property type="evidence" value="ECO:0007669"/>
    <property type="project" value="UniProtKB-UniRule"/>
</dbReference>
<keyword evidence="2 6" id="KW-0699">rRNA-binding</keyword>
<keyword evidence="4 6" id="KW-0689">Ribosomal protein</keyword>
<dbReference type="GO" id="GO:0019843">
    <property type="term" value="F:rRNA binding"/>
    <property type="evidence" value="ECO:0007669"/>
    <property type="project" value="UniProtKB-UniRule"/>
</dbReference>
<dbReference type="NCBIfam" id="TIGR01029">
    <property type="entry name" value="rpsG_bact"/>
    <property type="match status" value="1"/>
</dbReference>
<dbReference type="GO" id="GO:0015935">
    <property type="term" value="C:small ribosomal subunit"/>
    <property type="evidence" value="ECO:0007669"/>
    <property type="project" value="InterPro"/>
</dbReference>
<dbReference type="GO" id="GO:0003735">
    <property type="term" value="F:structural constituent of ribosome"/>
    <property type="evidence" value="ECO:0007669"/>
    <property type="project" value="InterPro"/>
</dbReference>
<dbReference type="EMBL" id="DTGA01000208">
    <property type="protein sequence ID" value="HGB31774.1"/>
    <property type="molecule type" value="Genomic_DNA"/>
</dbReference>
<name>A0A7C3WYR2_9BACT</name>
<evidence type="ECO:0000256" key="3">
    <source>
        <dbReference type="ARBA" id="ARBA00022884"/>
    </source>
</evidence>
<dbReference type="PANTHER" id="PTHR11205">
    <property type="entry name" value="RIBOSOMAL PROTEIN S7"/>
    <property type="match status" value="1"/>
</dbReference>
<feature type="domain" description="Small ribosomal subunit protein uS7" evidence="8">
    <location>
        <begin position="1"/>
        <end position="148"/>
    </location>
</feature>
<dbReference type="PROSITE" id="PS00052">
    <property type="entry name" value="RIBOSOMAL_S7"/>
    <property type="match status" value="1"/>
</dbReference>
<evidence type="ECO:0000256" key="7">
    <source>
        <dbReference type="RuleBase" id="RU003619"/>
    </source>
</evidence>
<evidence type="ECO:0000313" key="9">
    <source>
        <dbReference type="EMBL" id="HGB31774.1"/>
    </source>
</evidence>
<comment type="similarity">
    <text evidence="1 6 7">Belongs to the universal ribosomal protein uS7 family.</text>
</comment>
<dbReference type="PIRSF" id="PIRSF002122">
    <property type="entry name" value="RPS7p_RPS7a_RPS5e_RPS7o"/>
    <property type="match status" value="1"/>
</dbReference>
<dbReference type="AlphaFoldDB" id="A0A7C3WYR2"/>
<accession>A0A7C3WYR2</accession>
<dbReference type="InterPro" id="IPR005717">
    <property type="entry name" value="Ribosomal_uS7_bac/org-type"/>
</dbReference>
<organism evidence="9">
    <name type="scientific">Dictyoglomus turgidum</name>
    <dbReference type="NCBI Taxonomy" id="513050"/>
    <lineage>
        <taxon>Bacteria</taxon>
        <taxon>Pseudomonadati</taxon>
        <taxon>Dictyoglomota</taxon>
        <taxon>Dictyoglomia</taxon>
        <taxon>Dictyoglomales</taxon>
        <taxon>Dictyoglomaceae</taxon>
        <taxon>Dictyoglomus</taxon>
    </lineage>
</organism>
<comment type="caution">
    <text evidence="9">The sequence shown here is derived from an EMBL/GenBank/DDBJ whole genome shotgun (WGS) entry which is preliminary data.</text>
</comment>
<dbReference type="FunFam" id="1.10.455.10:FF:000001">
    <property type="entry name" value="30S ribosomal protein S7"/>
    <property type="match status" value="1"/>
</dbReference>
<evidence type="ECO:0000256" key="1">
    <source>
        <dbReference type="ARBA" id="ARBA00007151"/>
    </source>
</evidence>
<evidence type="ECO:0000256" key="6">
    <source>
        <dbReference type="HAMAP-Rule" id="MF_00480"/>
    </source>
</evidence>
<dbReference type="SUPFAM" id="SSF47973">
    <property type="entry name" value="Ribosomal protein S7"/>
    <property type="match status" value="1"/>
</dbReference>
<sequence>MRRRRAPKRELRPDPKYNSPVIGHFINIIMKNGKKTIAQKIVYKALDIISQKLKEDPLKIFFAALDNARPRLEVRPRRIGGATYQVPLEVSEERGISIALRWIVDIASSKKGKPMYIKLADELISAYKNEGSVIKKREDTHKMAEANRAFAHFKW</sequence>